<feature type="compositionally biased region" description="Polar residues" evidence="1">
    <location>
        <begin position="363"/>
        <end position="378"/>
    </location>
</feature>
<feature type="region of interest" description="Disordered" evidence="1">
    <location>
        <begin position="616"/>
        <end position="671"/>
    </location>
</feature>
<accession>A0A5J4UV25</accession>
<sequence>LDDMLAYARLLSRWTDANGRLSRRRFASIPIPYEEEVWQLYREKEKEEYDILIQQMQMSDNPNSQYLNYLGVNHYAPELRSDQSEAPEGNEAEFREELQRMQEEKEFEENEEKDGEEKEKKEKQNDTLESDHKKKKEKEKGGKTTGTAVGSSLAKDATFSLTPEQIEENQKIVNSYLQTVHSMKLLLQKEQGKIKSDQFDYFNTAGLEKVTKTSIYNIARLKQHQLKTSPSQAKFNTSKNSNEQYNSDQSKPMKRTSTTKQKDFQGQSNIYGDPALVSPASDKDKDSSNAPQTSTHQTRHLLLRNYPPTPGMQLKMLLFDIFATPFTPPKPTKRANEGINQEDGEQDQVQINRDLAIQNAQLQQNEQNTNQSTKSQLTDQDREKDNKQQQSSDNIQISPRNLNINVTQNLNQQGQKQIQDSATPKANSRNHDGFDSVNNSQSGSKPYSRHDHSSKNKTKEKGDKNKNKNQKKDADDEQENFTLPKDLHVMLEPTLLLAAISADKSEYDGFKKAFLSCAVFIRLTALRQERLQQRFNFTNIDQAQISISRKATQVQIQQQPIFPNAPKLTQSSSSIGSSQQQQQSLQQQQQQPQYLIQSTTPSSLLSIISQPINTSNQMVNSSSQESFKQSLLSQASSGSDKTHGAFTPLETIQDSDYPQMKQQQPTPTPSKELFMRQYEESKENTEKYYQGLIAQLIKLPINYVAQIICPANGASKKGATHNSRRA</sequence>
<feature type="region of interest" description="Disordered" evidence="1">
    <location>
        <begin position="225"/>
        <end position="307"/>
    </location>
</feature>
<feature type="region of interest" description="Disordered" evidence="1">
    <location>
        <begin position="363"/>
        <end position="479"/>
    </location>
</feature>
<gene>
    <name evidence="2" type="ORF">EZS28_030858</name>
</gene>
<dbReference type="EMBL" id="SNRW01012589">
    <property type="protein sequence ID" value="KAA6373615.1"/>
    <property type="molecule type" value="Genomic_DNA"/>
</dbReference>
<reference evidence="2 3" key="1">
    <citation type="submission" date="2019-03" db="EMBL/GenBank/DDBJ databases">
        <title>Single cell metagenomics reveals metabolic interactions within the superorganism composed of flagellate Streblomastix strix and complex community of Bacteroidetes bacteria on its surface.</title>
        <authorList>
            <person name="Treitli S.C."/>
            <person name="Kolisko M."/>
            <person name="Husnik F."/>
            <person name="Keeling P."/>
            <person name="Hampl V."/>
        </authorList>
    </citation>
    <scope>NUCLEOTIDE SEQUENCE [LARGE SCALE GENOMIC DNA]</scope>
    <source>
        <strain evidence="2">ST1C</strain>
    </source>
</reference>
<feature type="non-terminal residue" evidence="2">
    <location>
        <position position="726"/>
    </location>
</feature>
<feature type="compositionally biased region" description="Polar residues" evidence="1">
    <location>
        <begin position="226"/>
        <end position="270"/>
    </location>
</feature>
<evidence type="ECO:0000313" key="3">
    <source>
        <dbReference type="Proteomes" id="UP000324800"/>
    </source>
</evidence>
<dbReference type="AlphaFoldDB" id="A0A5J4UV25"/>
<feature type="compositionally biased region" description="Basic and acidic residues" evidence="1">
    <location>
        <begin position="448"/>
        <end position="474"/>
    </location>
</feature>
<comment type="caution">
    <text evidence="2">The sequence shown here is derived from an EMBL/GenBank/DDBJ whole genome shotgun (WGS) entry which is preliminary data.</text>
</comment>
<evidence type="ECO:0000256" key="1">
    <source>
        <dbReference type="SAM" id="MobiDB-lite"/>
    </source>
</evidence>
<feature type="compositionally biased region" description="Acidic residues" evidence="1">
    <location>
        <begin position="105"/>
        <end position="114"/>
    </location>
</feature>
<feature type="non-terminal residue" evidence="2">
    <location>
        <position position="1"/>
    </location>
</feature>
<feature type="compositionally biased region" description="Low complexity" evidence="1">
    <location>
        <begin position="408"/>
        <end position="419"/>
    </location>
</feature>
<dbReference type="Proteomes" id="UP000324800">
    <property type="component" value="Unassembled WGS sequence"/>
</dbReference>
<name>A0A5J4UV25_9EUKA</name>
<feature type="region of interest" description="Disordered" evidence="1">
    <location>
        <begin position="565"/>
        <end position="593"/>
    </location>
</feature>
<feature type="compositionally biased region" description="Polar residues" evidence="1">
    <location>
        <begin position="616"/>
        <end position="639"/>
    </location>
</feature>
<feature type="compositionally biased region" description="Low complexity" evidence="1">
    <location>
        <begin position="570"/>
        <end position="593"/>
    </location>
</feature>
<feature type="compositionally biased region" description="Polar residues" evidence="1">
    <location>
        <begin position="436"/>
        <end position="445"/>
    </location>
</feature>
<feature type="compositionally biased region" description="Basic and acidic residues" evidence="1">
    <location>
        <begin position="115"/>
        <end position="142"/>
    </location>
</feature>
<proteinExistence type="predicted"/>
<feature type="compositionally biased region" description="Polar residues" evidence="1">
    <location>
        <begin position="388"/>
        <end position="407"/>
    </location>
</feature>
<feature type="compositionally biased region" description="Basic and acidic residues" evidence="1">
    <location>
        <begin position="92"/>
        <end position="104"/>
    </location>
</feature>
<feature type="region of interest" description="Disordered" evidence="1">
    <location>
        <begin position="80"/>
        <end position="149"/>
    </location>
</feature>
<evidence type="ECO:0000313" key="2">
    <source>
        <dbReference type="EMBL" id="KAA6373615.1"/>
    </source>
</evidence>
<protein>
    <submittedName>
        <fullName evidence="2">Uncharacterized protein</fullName>
    </submittedName>
</protein>
<organism evidence="2 3">
    <name type="scientific">Streblomastix strix</name>
    <dbReference type="NCBI Taxonomy" id="222440"/>
    <lineage>
        <taxon>Eukaryota</taxon>
        <taxon>Metamonada</taxon>
        <taxon>Preaxostyla</taxon>
        <taxon>Oxymonadida</taxon>
        <taxon>Streblomastigidae</taxon>
        <taxon>Streblomastix</taxon>
    </lineage>
</organism>